<evidence type="ECO:0000313" key="2">
    <source>
        <dbReference type="EMBL" id="KAB0399429.1"/>
    </source>
</evidence>
<comment type="caution">
    <text evidence="2">The sequence shown here is derived from an EMBL/GenBank/DDBJ whole genome shotgun (WGS) entry which is preliminary data.</text>
</comment>
<dbReference type="OrthoDB" id="10587167at2759"/>
<sequence length="113" mass="11999">QSVIHYWPLYLSTRKKVGLGRPLARPGPRGPSGNTGARAGGRVPASGARIGAARARSEGDCFPSLRRNKLLAEPRPSRLPRAAGAEGEQVSSGRAGLLGWRGPAEPVRLTRLR</sequence>
<reference evidence="2 3" key="1">
    <citation type="journal article" date="2019" name="PLoS ONE">
        <title>Genomic analyses reveal an absence of contemporary introgressive admixture between fin whales and blue whales, despite known hybrids.</title>
        <authorList>
            <person name="Westbury M.V."/>
            <person name="Petersen B."/>
            <person name="Lorenzen E.D."/>
        </authorList>
    </citation>
    <scope>NUCLEOTIDE SEQUENCE [LARGE SCALE GENOMIC DNA]</scope>
    <source>
        <strain evidence="2">FinWhale-01</strain>
    </source>
</reference>
<dbReference type="Proteomes" id="UP000437017">
    <property type="component" value="Unassembled WGS sequence"/>
</dbReference>
<evidence type="ECO:0000313" key="3">
    <source>
        <dbReference type="Proteomes" id="UP000437017"/>
    </source>
</evidence>
<name>A0A643CGY3_BALPH</name>
<proteinExistence type="predicted"/>
<evidence type="ECO:0000256" key="1">
    <source>
        <dbReference type="SAM" id="MobiDB-lite"/>
    </source>
</evidence>
<feature type="non-terminal residue" evidence="2">
    <location>
        <position position="113"/>
    </location>
</feature>
<accession>A0A643CGY3</accession>
<keyword evidence="3" id="KW-1185">Reference proteome</keyword>
<feature type="region of interest" description="Disordered" evidence="1">
    <location>
        <begin position="19"/>
        <end position="113"/>
    </location>
</feature>
<protein>
    <submittedName>
        <fullName evidence="2">Uncharacterized protein</fullName>
    </submittedName>
</protein>
<gene>
    <name evidence="2" type="ORF">E2I00_009738</name>
</gene>
<dbReference type="AlphaFoldDB" id="A0A643CGY3"/>
<feature type="compositionally biased region" description="Low complexity" evidence="1">
    <location>
        <begin position="45"/>
        <end position="54"/>
    </location>
</feature>
<dbReference type="EMBL" id="SGJD01001547">
    <property type="protein sequence ID" value="KAB0399429.1"/>
    <property type="molecule type" value="Genomic_DNA"/>
</dbReference>
<feature type="non-terminal residue" evidence="2">
    <location>
        <position position="1"/>
    </location>
</feature>
<organism evidence="2 3">
    <name type="scientific">Balaenoptera physalus</name>
    <name type="common">Fin whale</name>
    <name type="synonym">Balaena physalus</name>
    <dbReference type="NCBI Taxonomy" id="9770"/>
    <lineage>
        <taxon>Eukaryota</taxon>
        <taxon>Metazoa</taxon>
        <taxon>Chordata</taxon>
        <taxon>Craniata</taxon>
        <taxon>Vertebrata</taxon>
        <taxon>Euteleostomi</taxon>
        <taxon>Mammalia</taxon>
        <taxon>Eutheria</taxon>
        <taxon>Laurasiatheria</taxon>
        <taxon>Artiodactyla</taxon>
        <taxon>Whippomorpha</taxon>
        <taxon>Cetacea</taxon>
        <taxon>Mysticeti</taxon>
        <taxon>Balaenopteridae</taxon>
        <taxon>Balaenoptera</taxon>
    </lineage>
</organism>